<dbReference type="EMBL" id="JAUZQC010000016">
    <property type="protein sequence ID" value="KAK5857722.1"/>
    <property type="molecule type" value="Genomic_DNA"/>
</dbReference>
<gene>
    <name evidence="2" type="ORF">PBY51_010948</name>
</gene>
<comment type="caution">
    <text evidence="2">The sequence shown here is derived from an EMBL/GenBank/DDBJ whole genome shotgun (WGS) entry which is preliminary data.</text>
</comment>
<evidence type="ECO:0000313" key="2">
    <source>
        <dbReference type="EMBL" id="KAK5857722.1"/>
    </source>
</evidence>
<dbReference type="Proteomes" id="UP001346869">
    <property type="component" value="Unassembled WGS sequence"/>
</dbReference>
<evidence type="ECO:0000313" key="3">
    <source>
        <dbReference type="Proteomes" id="UP001346869"/>
    </source>
</evidence>
<protein>
    <submittedName>
        <fullName evidence="2">Uncharacterized protein</fullName>
    </submittedName>
</protein>
<evidence type="ECO:0000256" key="1">
    <source>
        <dbReference type="SAM" id="MobiDB-lite"/>
    </source>
</evidence>
<accession>A0AAN7XB62</accession>
<dbReference type="AlphaFoldDB" id="A0AAN7XB62"/>
<name>A0AAN7XB62_ELEMC</name>
<keyword evidence="3" id="KW-1185">Reference proteome</keyword>
<sequence length="113" mass="12060">MKHPGYWSECFSLGCKLAGGKRSTSTHEAEGRIIKQQHDGVENCTPCETLSLLSITGLHPHPFSPLIPSSAPLAELHSSPGERHVNLAPFERATGSGENKSAAVHGEFSQDTA</sequence>
<proteinExistence type="predicted"/>
<organism evidence="2 3">
    <name type="scientific">Eleginops maclovinus</name>
    <name type="common">Patagonian blennie</name>
    <name type="synonym">Eleginus maclovinus</name>
    <dbReference type="NCBI Taxonomy" id="56733"/>
    <lineage>
        <taxon>Eukaryota</taxon>
        <taxon>Metazoa</taxon>
        <taxon>Chordata</taxon>
        <taxon>Craniata</taxon>
        <taxon>Vertebrata</taxon>
        <taxon>Euteleostomi</taxon>
        <taxon>Actinopterygii</taxon>
        <taxon>Neopterygii</taxon>
        <taxon>Teleostei</taxon>
        <taxon>Neoteleostei</taxon>
        <taxon>Acanthomorphata</taxon>
        <taxon>Eupercaria</taxon>
        <taxon>Perciformes</taxon>
        <taxon>Notothenioidei</taxon>
        <taxon>Eleginopidae</taxon>
        <taxon>Eleginops</taxon>
    </lineage>
</organism>
<reference evidence="2 3" key="1">
    <citation type="journal article" date="2023" name="Genes (Basel)">
        <title>Chromosome-Level Genome Assembly and Circadian Gene Repertoire of the Patagonia Blennie Eleginops maclovinus-The Closest Ancestral Proxy of Antarctic Cryonotothenioids.</title>
        <authorList>
            <person name="Cheng C.C."/>
            <person name="Rivera-Colon A.G."/>
            <person name="Minhas B.F."/>
            <person name="Wilson L."/>
            <person name="Rayamajhi N."/>
            <person name="Vargas-Chacoff L."/>
            <person name="Catchen J.M."/>
        </authorList>
    </citation>
    <scope>NUCLEOTIDE SEQUENCE [LARGE SCALE GENOMIC DNA]</scope>
    <source>
        <strain evidence="2">JMC-PN-2008</strain>
    </source>
</reference>
<feature type="region of interest" description="Disordered" evidence="1">
    <location>
        <begin position="74"/>
        <end position="113"/>
    </location>
</feature>
<reference evidence="2 3" key="2">
    <citation type="journal article" date="2023" name="Mol. Biol. Evol.">
        <title>Genomics of Secondarily Temperate Adaptation in the Only Non-Antarctic Icefish.</title>
        <authorList>
            <person name="Rivera-Colon A.G."/>
            <person name="Rayamajhi N."/>
            <person name="Minhas B.F."/>
            <person name="Madrigal G."/>
            <person name="Bilyk K.T."/>
            <person name="Yoon V."/>
            <person name="Hune M."/>
            <person name="Gregory S."/>
            <person name="Cheng C.H.C."/>
            <person name="Catchen J.M."/>
        </authorList>
    </citation>
    <scope>NUCLEOTIDE SEQUENCE [LARGE SCALE GENOMIC DNA]</scope>
    <source>
        <strain evidence="2">JMC-PN-2008</strain>
    </source>
</reference>